<evidence type="ECO:0000256" key="1">
    <source>
        <dbReference type="SAM" id="Phobius"/>
    </source>
</evidence>
<organism evidence="2 3">
    <name type="scientific">Sulfitobacter dubius</name>
    <dbReference type="NCBI Taxonomy" id="218673"/>
    <lineage>
        <taxon>Bacteria</taxon>
        <taxon>Pseudomonadati</taxon>
        <taxon>Pseudomonadota</taxon>
        <taxon>Alphaproteobacteria</taxon>
        <taxon>Rhodobacterales</taxon>
        <taxon>Roseobacteraceae</taxon>
        <taxon>Sulfitobacter</taxon>
    </lineage>
</organism>
<evidence type="ECO:0000313" key="3">
    <source>
        <dbReference type="Proteomes" id="UP000831019"/>
    </source>
</evidence>
<keyword evidence="3" id="KW-1185">Reference proteome</keyword>
<dbReference type="Proteomes" id="UP000831019">
    <property type="component" value="Plasmid pDSM109990_a"/>
</dbReference>
<name>A0ABY3ZP55_9RHOB</name>
<keyword evidence="1" id="KW-1133">Transmembrane helix</keyword>
<keyword evidence="2" id="KW-0614">Plasmid</keyword>
<keyword evidence="1" id="KW-0472">Membrane</keyword>
<evidence type="ECO:0008006" key="4">
    <source>
        <dbReference type="Google" id="ProtNLM"/>
    </source>
</evidence>
<geneLocation type="plasmid" evidence="2 3">
    <name>pDSM109990_a</name>
</geneLocation>
<dbReference type="EMBL" id="CP085145">
    <property type="protein sequence ID" value="UOA16428.1"/>
    <property type="molecule type" value="Genomic_DNA"/>
</dbReference>
<gene>
    <name evidence="2" type="ORF">DSM109990_03298</name>
</gene>
<feature type="transmembrane region" description="Helical" evidence="1">
    <location>
        <begin position="57"/>
        <end position="82"/>
    </location>
</feature>
<feature type="transmembrane region" description="Helical" evidence="1">
    <location>
        <begin position="88"/>
        <end position="107"/>
    </location>
</feature>
<keyword evidence="1" id="KW-0812">Transmembrane</keyword>
<sequence>MLIAGGHTSLMLHRAALLLGVTCIFGILARTPTALAASISLAALLTAQWHLTRALPLLSFTLAALPPLTAPLCAAAAAVAFFAVLSPLALPVQLTLGSALYGALLLIPSRRIVT</sequence>
<evidence type="ECO:0000313" key="2">
    <source>
        <dbReference type="EMBL" id="UOA16428.1"/>
    </source>
</evidence>
<reference evidence="3" key="1">
    <citation type="journal article" date="2022" name="Microorganisms">
        <title>Beyond the ABCs#Discovery of Three New Plasmid Types in Rhodobacterales (RepQ, RepY, RepW).</title>
        <authorList>
            <person name="Freese H.M."/>
            <person name="Ringel V."/>
            <person name="Overmann J."/>
            <person name="Petersen J."/>
        </authorList>
    </citation>
    <scope>NUCLEOTIDE SEQUENCE [LARGE SCALE GENOMIC DNA]</scope>
    <source>
        <strain evidence="3">DSM 109990</strain>
        <plasmid evidence="3">pDSM109990_a</plasmid>
    </source>
</reference>
<feature type="transmembrane region" description="Helical" evidence="1">
    <location>
        <begin position="15"/>
        <end position="45"/>
    </location>
</feature>
<proteinExistence type="predicted"/>
<accession>A0ABY3ZP55</accession>
<protein>
    <recommendedName>
        <fullName evidence="4">ComEC/Rec2-related protein domain-containing protein</fullName>
    </recommendedName>
</protein>